<comment type="catalytic activity">
    <reaction evidence="9">
        <text>L-kynurenine + 2-oxoglutarate = kynurenate + L-glutamate + H2O</text>
        <dbReference type="Rhea" id="RHEA:65560"/>
        <dbReference type="ChEBI" id="CHEBI:15377"/>
        <dbReference type="ChEBI" id="CHEBI:16810"/>
        <dbReference type="ChEBI" id="CHEBI:29985"/>
        <dbReference type="ChEBI" id="CHEBI:57959"/>
        <dbReference type="ChEBI" id="CHEBI:58454"/>
        <dbReference type="EC" id="2.6.1.7"/>
    </reaction>
    <physiologicalReaction direction="left-to-right" evidence="9">
        <dbReference type="Rhea" id="RHEA:65561"/>
    </physiologicalReaction>
</comment>
<reference evidence="12" key="3">
    <citation type="submission" date="2025-09" db="UniProtKB">
        <authorList>
            <consortium name="Ensembl"/>
        </authorList>
    </citation>
    <scope>IDENTIFICATION</scope>
</reference>
<dbReference type="FunFam" id="3.90.1150.10:FF:000275">
    <property type="entry name" value="kynurenine--oxoglutarate transaminase 1"/>
    <property type="match status" value="1"/>
</dbReference>
<evidence type="ECO:0000256" key="3">
    <source>
        <dbReference type="ARBA" id="ARBA00011738"/>
    </source>
</evidence>
<keyword evidence="5" id="KW-0808">Transferase</keyword>
<dbReference type="PANTHER" id="PTHR43807:SF14">
    <property type="entry name" value="KYNURENINE--OXOGLUTARATE TRANSAMINASE 1"/>
    <property type="match status" value="1"/>
</dbReference>
<evidence type="ECO:0000256" key="1">
    <source>
        <dbReference type="ARBA" id="ARBA00001933"/>
    </source>
</evidence>
<dbReference type="CDD" id="cd00609">
    <property type="entry name" value="AAT_like"/>
    <property type="match status" value="1"/>
</dbReference>
<dbReference type="Bgee" id="ENSLACG00000015602">
    <property type="expression patterns" value="Expressed in muscle tissue and 6 other cell types or tissues"/>
</dbReference>
<dbReference type="InParanoid" id="H3B744"/>
<dbReference type="EMBL" id="AFYH01037995">
    <property type="status" value="NOT_ANNOTATED_CDS"/>
    <property type="molecule type" value="Genomic_DNA"/>
</dbReference>
<evidence type="ECO:0000256" key="8">
    <source>
        <dbReference type="ARBA" id="ARBA00024016"/>
    </source>
</evidence>
<comment type="catalytic activity">
    <reaction evidence="10">
        <text>an S-substituted L-cysteine + H2O = a thiol + pyruvate + NH4(+)</text>
        <dbReference type="Rhea" id="RHEA:18121"/>
        <dbReference type="ChEBI" id="CHEBI:15361"/>
        <dbReference type="ChEBI" id="CHEBI:15377"/>
        <dbReference type="ChEBI" id="CHEBI:28938"/>
        <dbReference type="ChEBI" id="CHEBI:29256"/>
        <dbReference type="ChEBI" id="CHEBI:58717"/>
        <dbReference type="EC" id="4.4.1.13"/>
    </reaction>
    <physiologicalReaction direction="left-to-right" evidence="10">
        <dbReference type="Rhea" id="RHEA:18122"/>
    </physiologicalReaction>
</comment>
<keyword evidence="13" id="KW-1185">Reference proteome</keyword>
<dbReference type="Gene3D" id="3.40.640.10">
    <property type="entry name" value="Type I PLP-dependent aspartate aminotransferase-like (Major domain)"/>
    <property type="match status" value="1"/>
</dbReference>
<evidence type="ECO:0000313" key="13">
    <source>
        <dbReference type="Proteomes" id="UP000008672"/>
    </source>
</evidence>
<dbReference type="GO" id="GO:0047804">
    <property type="term" value="F:cysteine-S-conjugate beta-lyase activity"/>
    <property type="evidence" value="ECO:0007669"/>
    <property type="project" value="UniProtKB-EC"/>
</dbReference>
<dbReference type="InterPro" id="IPR051326">
    <property type="entry name" value="Kynurenine-oxoglutarate_AT"/>
</dbReference>
<dbReference type="GO" id="GO:0070189">
    <property type="term" value="P:kynurenine metabolic process"/>
    <property type="evidence" value="ECO:0007669"/>
    <property type="project" value="UniProtKB-ARBA"/>
</dbReference>
<dbReference type="GO" id="GO:0005739">
    <property type="term" value="C:mitochondrion"/>
    <property type="evidence" value="ECO:0007669"/>
    <property type="project" value="TreeGrafter"/>
</dbReference>
<accession>H3B744</accession>
<evidence type="ECO:0000313" key="12">
    <source>
        <dbReference type="Ensembl" id="ENSLACP00000017715.1"/>
    </source>
</evidence>
<dbReference type="Ensembl" id="ENSLACT00000017845.1">
    <property type="protein sequence ID" value="ENSLACP00000017715.1"/>
    <property type="gene ID" value="ENSLACG00000015602.2"/>
</dbReference>
<dbReference type="Proteomes" id="UP000008672">
    <property type="component" value="Unassembled WGS sequence"/>
</dbReference>
<gene>
    <name evidence="12" type="primary">KYAT1</name>
</gene>
<dbReference type="AlphaFoldDB" id="H3B744"/>
<evidence type="ECO:0000259" key="11">
    <source>
        <dbReference type="Pfam" id="PF00155"/>
    </source>
</evidence>
<dbReference type="InterPro" id="IPR015422">
    <property type="entry name" value="PyrdxlP-dep_Trfase_small"/>
</dbReference>
<dbReference type="STRING" id="7897.ENSLACP00000017715"/>
<comment type="similarity">
    <text evidence="2">Belongs to the class-I pyridoxal-phosphate-dependent aminotransferase family.</text>
</comment>
<evidence type="ECO:0000256" key="10">
    <source>
        <dbReference type="ARBA" id="ARBA00049325"/>
    </source>
</evidence>
<proteinExistence type="inferred from homology"/>
<dbReference type="OMA" id="SQGANQY"/>
<organism evidence="12 13">
    <name type="scientific">Latimeria chalumnae</name>
    <name type="common">Coelacanth</name>
    <dbReference type="NCBI Taxonomy" id="7897"/>
    <lineage>
        <taxon>Eukaryota</taxon>
        <taxon>Metazoa</taxon>
        <taxon>Chordata</taxon>
        <taxon>Craniata</taxon>
        <taxon>Vertebrata</taxon>
        <taxon>Euteleostomi</taxon>
        <taxon>Coelacanthiformes</taxon>
        <taxon>Coelacanthidae</taxon>
        <taxon>Latimeria</taxon>
    </lineage>
</organism>
<dbReference type="GO" id="GO:0030170">
    <property type="term" value="F:pyridoxal phosphate binding"/>
    <property type="evidence" value="ECO:0007669"/>
    <property type="project" value="InterPro"/>
</dbReference>
<dbReference type="InterPro" id="IPR015424">
    <property type="entry name" value="PyrdxlP-dep_Trfase"/>
</dbReference>
<dbReference type="Gene3D" id="3.90.1150.10">
    <property type="entry name" value="Aspartate Aminotransferase, domain 1"/>
    <property type="match status" value="1"/>
</dbReference>
<dbReference type="GO" id="GO:0016212">
    <property type="term" value="F:kynurenine-oxoglutarate transaminase activity"/>
    <property type="evidence" value="ECO:0007669"/>
    <property type="project" value="UniProtKB-EC"/>
</dbReference>
<keyword evidence="6" id="KW-0663">Pyridoxal phosphate</keyword>
<evidence type="ECO:0000256" key="2">
    <source>
        <dbReference type="ARBA" id="ARBA00007441"/>
    </source>
</evidence>
<evidence type="ECO:0000256" key="6">
    <source>
        <dbReference type="ARBA" id="ARBA00022898"/>
    </source>
</evidence>
<reference evidence="13" key="1">
    <citation type="submission" date="2011-08" db="EMBL/GenBank/DDBJ databases">
        <title>The draft genome of Latimeria chalumnae.</title>
        <authorList>
            <person name="Di Palma F."/>
            <person name="Alfoldi J."/>
            <person name="Johnson J."/>
            <person name="Berlin A."/>
            <person name="Gnerre S."/>
            <person name="Jaffe D."/>
            <person name="MacCallum I."/>
            <person name="Young S."/>
            <person name="Walker B.J."/>
            <person name="Lander E."/>
            <person name="Lindblad-Toh K."/>
        </authorList>
    </citation>
    <scope>NUCLEOTIDE SEQUENCE [LARGE SCALE GENOMIC DNA]</scope>
    <source>
        <strain evidence="13">Wild caught</strain>
    </source>
</reference>
<comment type="pathway">
    <text evidence="8">Amino-acid degradation; L-kynurenine degradation; kynurenate from L-kynurenine: step 1/2.</text>
</comment>
<dbReference type="InterPro" id="IPR004839">
    <property type="entry name" value="Aminotransferase_I/II_large"/>
</dbReference>
<sequence>MFRRSAVTLTQGYLGSKHSTNLTRNLNKKVNMLKQIHARRIEGLDKNIWVEFTKMATEYKTVNLGQGFPDFSPPDFAKEAFVKAIAGENFMLNQYTRAFGHPPLVNILAQFFGKLQGRKIDPLTNVLVTVGAYEALFCIFQALIDEGDEVIIIEPYFDCYEPMVKMAGGHPVFVPLRLKPVKADRLLSSGDWELNPAELTSKFTKRTKAIIINTPNNPLGKVYRQEELQVIADLCIQHDVLCFSDEVYEWLVYDGNQHVRIASLPGMWERTITVGSGGKSFSATGWKVGWAIGPDHLLKHLRNIHQNSVYHCPTAAQEAVAQGFMTEFERLGRADSYFTQLPQQLQGKRDRLTRALCASGLKPIVPEGGYFLIADIANLSKSQIDLPDSDDQDDAFDYRVVKWLIKNKGLSTIPVSSFYSYEHKKDFDNYLRFCFVKEDSTLTAAEKILKEWSPKRV</sequence>
<evidence type="ECO:0000256" key="4">
    <source>
        <dbReference type="ARBA" id="ARBA00022576"/>
    </source>
</evidence>
<dbReference type="PANTHER" id="PTHR43807">
    <property type="entry name" value="FI04487P"/>
    <property type="match status" value="1"/>
</dbReference>
<dbReference type="eggNOG" id="KOG0257">
    <property type="taxonomic scope" value="Eukaryota"/>
</dbReference>
<feature type="domain" description="Aminotransferase class I/classII large" evidence="11">
    <location>
        <begin position="61"/>
        <end position="448"/>
    </location>
</feature>
<comment type="cofactor">
    <cofactor evidence="1">
        <name>pyridoxal 5'-phosphate</name>
        <dbReference type="ChEBI" id="CHEBI:597326"/>
    </cofactor>
</comment>
<dbReference type="InterPro" id="IPR015421">
    <property type="entry name" value="PyrdxlP-dep_Trfase_major"/>
</dbReference>
<evidence type="ECO:0000256" key="9">
    <source>
        <dbReference type="ARBA" id="ARBA00047478"/>
    </source>
</evidence>
<keyword evidence="7" id="KW-0456">Lyase</keyword>
<dbReference type="FunFam" id="3.90.1150.10:FF:000021">
    <property type="entry name" value="Kynurenine--oxoglutarate transaminase 3"/>
    <property type="match status" value="1"/>
</dbReference>
<evidence type="ECO:0000256" key="7">
    <source>
        <dbReference type="ARBA" id="ARBA00023239"/>
    </source>
</evidence>
<dbReference type="Pfam" id="PF00155">
    <property type="entry name" value="Aminotran_1_2"/>
    <property type="match status" value="1"/>
</dbReference>
<dbReference type="EMBL" id="AFYH01037994">
    <property type="status" value="NOT_ANNOTATED_CDS"/>
    <property type="molecule type" value="Genomic_DNA"/>
</dbReference>
<comment type="subunit">
    <text evidence="3">Homodimer.</text>
</comment>
<dbReference type="FunCoup" id="H3B744">
    <property type="interactions" value="757"/>
</dbReference>
<dbReference type="GeneTree" id="ENSGT00940000158797"/>
<protein>
    <submittedName>
        <fullName evidence="12">Kynurenine aminotransferase 1</fullName>
    </submittedName>
</protein>
<dbReference type="SUPFAM" id="SSF53383">
    <property type="entry name" value="PLP-dependent transferases"/>
    <property type="match status" value="1"/>
</dbReference>
<name>H3B744_LATCH</name>
<evidence type="ECO:0000256" key="5">
    <source>
        <dbReference type="ARBA" id="ARBA00022679"/>
    </source>
</evidence>
<dbReference type="FunFam" id="3.40.640.10:FF:000264">
    <property type="entry name" value="Kynurenine--oxoglutarate transaminase 1"/>
    <property type="match status" value="1"/>
</dbReference>
<reference evidence="12" key="2">
    <citation type="submission" date="2025-08" db="UniProtKB">
        <authorList>
            <consortium name="Ensembl"/>
        </authorList>
    </citation>
    <scope>IDENTIFICATION</scope>
</reference>
<keyword evidence="4" id="KW-0032">Aminotransferase</keyword>